<dbReference type="EMBL" id="ML145093">
    <property type="protein sequence ID" value="TBU62584.1"/>
    <property type="molecule type" value="Genomic_DNA"/>
</dbReference>
<evidence type="ECO:0000256" key="1">
    <source>
        <dbReference type="SAM" id="MobiDB-lite"/>
    </source>
</evidence>
<keyword evidence="2" id="KW-1133">Transmembrane helix</keyword>
<name>A0A4Q9Q7J8_9APHY</name>
<feature type="transmembrane region" description="Helical" evidence="2">
    <location>
        <begin position="79"/>
        <end position="100"/>
    </location>
</feature>
<organism evidence="3 4">
    <name type="scientific">Dichomitus squalens</name>
    <dbReference type="NCBI Taxonomy" id="114155"/>
    <lineage>
        <taxon>Eukaryota</taxon>
        <taxon>Fungi</taxon>
        <taxon>Dikarya</taxon>
        <taxon>Basidiomycota</taxon>
        <taxon>Agaricomycotina</taxon>
        <taxon>Agaricomycetes</taxon>
        <taxon>Polyporales</taxon>
        <taxon>Polyporaceae</taxon>
        <taxon>Dichomitus</taxon>
    </lineage>
</organism>
<evidence type="ECO:0000313" key="3">
    <source>
        <dbReference type="EMBL" id="TBU62584.1"/>
    </source>
</evidence>
<evidence type="ECO:0000313" key="4">
    <source>
        <dbReference type="Proteomes" id="UP000292082"/>
    </source>
</evidence>
<sequence>MTANTTTGGDIDSNDGLDGEGDSHGAPLGKAMCCWLYVHAAGHGVFRAHYTLRPPQTRLALGLSRPPDSHILLTTFIPIHLHDLACHVFLFAFAFAFCLFDSLSTLRYQLCLSIISANATNLQARDTSSPSGTSSPTPSARSSSPSSKPSTSSASTASSTGPSPPRSSWQTTPARSPSSPSPRTPPTR</sequence>
<feature type="compositionally biased region" description="Pro residues" evidence="1">
    <location>
        <begin position="179"/>
        <end position="188"/>
    </location>
</feature>
<protein>
    <submittedName>
        <fullName evidence="3">Uncharacterized protein</fullName>
    </submittedName>
</protein>
<feature type="region of interest" description="Disordered" evidence="1">
    <location>
        <begin position="122"/>
        <end position="188"/>
    </location>
</feature>
<keyword evidence="2" id="KW-0472">Membrane</keyword>
<gene>
    <name evidence="3" type="ORF">BD310DRAFT_918722</name>
</gene>
<keyword evidence="2" id="KW-0812">Transmembrane</keyword>
<accession>A0A4Q9Q7J8</accession>
<dbReference type="Proteomes" id="UP000292082">
    <property type="component" value="Unassembled WGS sequence"/>
</dbReference>
<feature type="compositionally biased region" description="Low complexity" evidence="1">
    <location>
        <begin position="127"/>
        <end position="178"/>
    </location>
</feature>
<reference evidence="3 4" key="1">
    <citation type="submission" date="2019-01" db="EMBL/GenBank/DDBJ databases">
        <title>Draft genome sequences of three monokaryotic isolates of the white-rot basidiomycete fungus Dichomitus squalens.</title>
        <authorList>
            <consortium name="DOE Joint Genome Institute"/>
            <person name="Lopez S.C."/>
            <person name="Andreopoulos B."/>
            <person name="Pangilinan J."/>
            <person name="Lipzen A."/>
            <person name="Riley R."/>
            <person name="Ahrendt S."/>
            <person name="Ng V."/>
            <person name="Barry K."/>
            <person name="Daum C."/>
            <person name="Grigoriev I.V."/>
            <person name="Hilden K.S."/>
            <person name="Makela M.R."/>
            <person name="de Vries R.P."/>
        </authorList>
    </citation>
    <scope>NUCLEOTIDE SEQUENCE [LARGE SCALE GENOMIC DNA]</scope>
    <source>
        <strain evidence="3 4">CBS 464.89</strain>
    </source>
</reference>
<proteinExistence type="predicted"/>
<dbReference type="AlphaFoldDB" id="A0A4Q9Q7J8"/>
<evidence type="ECO:0000256" key="2">
    <source>
        <dbReference type="SAM" id="Phobius"/>
    </source>
</evidence>
<keyword evidence="4" id="KW-1185">Reference proteome</keyword>